<accession>A0A2L1FE80</accession>
<evidence type="ECO:0000313" key="2">
    <source>
        <dbReference type="EMBL" id="AVD54051.1"/>
    </source>
</evidence>
<evidence type="ECO:0000256" key="1">
    <source>
        <dbReference type="SAM" id="MobiDB-lite"/>
    </source>
</evidence>
<proteinExistence type="predicted"/>
<dbReference type="EMBL" id="MG010900">
    <property type="protein sequence ID" value="AVD54051.1"/>
    <property type="molecule type" value="Genomic_RNA"/>
</dbReference>
<feature type="region of interest" description="Disordered" evidence="1">
    <location>
        <begin position="62"/>
        <end position="95"/>
    </location>
</feature>
<organism evidence="2">
    <name type="scientific">Macaque picobirnavirus 15</name>
    <dbReference type="NCBI Taxonomy" id="2078795"/>
    <lineage>
        <taxon>Viruses</taxon>
        <taxon>Riboviria</taxon>
        <taxon>Orthornavirae</taxon>
        <taxon>Pisuviricota</taxon>
        <taxon>Duplopiviricetes</taxon>
        <taxon>Durnavirales</taxon>
        <taxon>Picobirnaviridae</taxon>
    </lineage>
</organism>
<name>A0A2L1FE80_9VIRU</name>
<reference evidence="2" key="2">
    <citation type="journal article" date="2018" name="Virology">
        <title>Extensive conservation of prokaryotic ribosomal binding sites in known and novel picobirnaviruses.</title>
        <authorList>
            <person name="Krishnamurthy S.R."/>
            <person name="Wang D."/>
        </authorList>
    </citation>
    <scope>NUCLEOTIDE SEQUENCE</scope>
    <source>
        <strain evidence="2">WUSTL</strain>
    </source>
</reference>
<reference evidence="2" key="1">
    <citation type="submission" date="2017-09" db="EMBL/GenBank/DDBJ databases">
        <authorList>
            <person name="Ehlers B."/>
            <person name="Leendertz F.H."/>
        </authorList>
    </citation>
    <scope>NUCLEOTIDE SEQUENCE</scope>
    <source>
        <strain evidence="2">WUSTL</strain>
    </source>
</reference>
<sequence length="211" mass="24907">MTANQLAYMANKERERNNRAVEFETNRHNVETENLGHSTLAETTRHNYATEANQLFSFQEQARHNKATEDETSRHNKAYESETNRANRARESENYRSNRANEAIGWATISEARRHNYAGEANQLYGINVTDWYNRQQANIRKSELREKRVSNYRTIAEQRRHNEAQERETATHNDVNEMVDKWNALTGTWESVLHSSKEARSWLTWYRATK</sequence>
<protein>
    <submittedName>
        <fullName evidence="2">ORF1</fullName>
    </submittedName>
</protein>